<comment type="similarity">
    <text evidence="2">Belongs to the class-I pyridoxal-phosphate-dependent aminotransferase family.</text>
</comment>
<reference evidence="7" key="1">
    <citation type="submission" date="2021-02" db="EMBL/GenBank/DDBJ databases">
        <title>FDA dAtabase for Regulatory Grade micrObial Sequences (FDA-ARGOS): Supporting development and validation of Infectious Disease Dx tests.</title>
        <authorList>
            <person name="Sproer C."/>
            <person name="Gronow S."/>
            <person name="Severitt S."/>
            <person name="Schroder I."/>
            <person name="Tallon L."/>
            <person name="Sadzewicz L."/>
            <person name="Zhao X."/>
            <person name="Boylan J."/>
            <person name="Ott S."/>
            <person name="Bowen H."/>
            <person name="Vavikolanu K."/>
            <person name="Mehta A."/>
            <person name="Aluvathingal J."/>
            <person name="Nadendla S."/>
            <person name="Lowell S."/>
            <person name="Myers T."/>
            <person name="Yan Y."/>
            <person name="Sichtig H."/>
        </authorList>
    </citation>
    <scope>NUCLEOTIDE SEQUENCE</scope>
    <source>
        <strain evidence="7">FDAARGOS_1191</strain>
    </source>
</reference>
<dbReference type="InterPro" id="IPR015421">
    <property type="entry name" value="PyrdxlP-dep_Trfase_major"/>
</dbReference>
<dbReference type="InterPro" id="IPR051326">
    <property type="entry name" value="Kynurenine-oxoglutarate_AT"/>
</dbReference>
<comment type="cofactor">
    <cofactor evidence="1">
        <name>pyridoxal 5'-phosphate</name>
        <dbReference type="ChEBI" id="CHEBI:597326"/>
    </cofactor>
</comment>
<sequence length="379" mass="40913">MNDVVSRLQPFGETIFATMSAKAAAAGAINLGQGFPDEDGPKAMLERAVAEIRSGNNQYAPGPGFPVLREAVARERQLRYGQHVDPKTEVFITVGATEAIAATVLGLVEPGSDVIVLEPYYDSYAAAIALAGANRVAVPLVSRGGSWDIDEVALDAAVTERTRMIIVNSPHNPTGSFLDVAAVARVAVRHDLLVLADDVYEHLIFDGGDHTPIATLPGMWERTVTVSSAAKTFNATGWKTGWAVAPANLIEAVARAKQFMTFVGASPFQPAVAYALDNEQEWVASMVGELQRKRDFLAARLADAGFTVHDTAGTYYIVAEVDRPGVEFSNWLIDAAGVACIPVEVFTDHPEQWRNLVRFAFCKKWDVLEEAGTRLTRLA</sequence>
<dbReference type="Gene3D" id="3.40.640.10">
    <property type="entry name" value="Type I PLP-dependent aspartate aminotransferase-like (Major domain)"/>
    <property type="match status" value="1"/>
</dbReference>
<protein>
    <submittedName>
        <fullName evidence="7">Pyridoxal phosphate-dependent aminotransferase</fullName>
    </submittedName>
</protein>
<dbReference type="Pfam" id="PF00155">
    <property type="entry name" value="Aminotran_1_2"/>
    <property type="match status" value="1"/>
</dbReference>
<dbReference type="InterPro" id="IPR015424">
    <property type="entry name" value="PyrdxlP-dep_Trfase"/>
</dbReference>
<dbReference type="InterPro" id="IPR015422">
    <property type="entry name" value="PyrdxlP-dep_Trfase_small"/>
</dbReference>
<dbReference type="InterPro" id="IPR004839">
    <property type="entry name" value="Aminotransferase_I/II_large"/>
</dbReference>
<evidence type="ECO:0000256" key="1">
    <source>
        <dbReference type="ARBA" id="ARBA00001933"/>
    </source>
</evidence>
<evidence type="ECO:0000259" key="6">
    <source>
        <dbReference type="Pfam" id="PF00155"/>
    </source>
</evidence>
<dbReference type="GO" id="GO:0016212">
    <property type="term" value="F:kynurenine-oxoglutarate transaminase activity"/>
    <property type="evidence" value="ECO:0007669"/>
    <property type="project" value="TreeGrafter"/>
</dbReference>
<dbReference type="GO" id="GO:0030170">
    <property type="term" value="F:pyridoxal phosphate binding"/>
    <property type="evidence" value="ECO:0007669"/>
    <property type="project" value="InterPro"/>
</dbReference>
<dbReference type="AlphaFoldDB" id="A0AAX1L9X5"/>
<evidence type="ECO:0000256" key="3">
    <source>
        <dbReference type="ARBA" id="ARBA00022576"/>
    </source>
</evidence>
<dbReference type="Gene3D" id="3.90.1150.10">
    <property type="entry name" value="Aspartate Aminotransferase, domain 1"/>
    <property type="match status" value="1"/>
</dbReference>
<evidence type="ECO:0000313" key="8">
    <source>
        <dbReference type="Proteomes" id="UP000617681"/>
    </source>
</evidence>
<name>A0AAX1L9X5_9CORY</name>
<evidence type="ECO:0000313" key="7">
    <source>
        <dbReference type="EMBL" id="QRP71264.1"/>
    </source>
</evidence>
<gene>
    <name evidence="7" type="ORF">I6J21_03695</name>
</gene>
<dbReference type="CDD" id="cd00609">
    <property type="entry name" value="AAT_like"/>
    <property type="match status" value="1"/>
</dbReference>
<keyword evidence="5" id="KW-0663">Pyridoxal phosphate</keyword>
<keyword evidence="4" id="KW-0808">Transferase</keyword>
<dbReference type="SUPFAM" id="SSF53383">
    <property type="entry name" value="PLP-dependent transferases"/>
    <property type="match status" value="1"/>
</dbReference>
<keyword evidence="3 7" id="KW-0032">Aminotransferase</keyword>
<dbReference type="GO" id="GO:0005737">
    <property type="term" value="C:cytoplasm"/>
    <property type="evidence" value="ECO:0007669"/>
    <property type="project" value="TreeGrafter"/>
</dbReference>
<evidence type="ECO:0000256" key="4">
    <source>
        <dbReference type="ARBA" id="ARBA00022679"/>
    </source>
</evidence>
<dbReference type="Proteomes" id="UP000617681">
    <property type="component" value="Chromosome"/>
</dbReference>
<dbReference type="RefSeq" id="WP_005395109.1">
    <property type="nucleotide sequence ID" value="NZ_CP069534.1"/>
</dbReference>
<evidence type="ECO:0000256" key="2">
    <source>
        <dbReference type="ARBA" id="ARBA00007441"/>
    </source>
</evidence>
<feature type="domain" description="Aminotransferase class I/classII large" evidence="6">
    <location>
        <begin position="29"/>
        <end position="359"/>
    </location>
</feature>
<evidence type="ECO:0000256" key="5">
    <source>
        <dbReference type="ARBA" id="ARBA00022898"/>
    </source>
</evidence>
<dbReference type="PANTHER" id="PTHR43807:SF20">
    <property type="entry name" value="FI04487P"/>
    <property type="match status" value="1"/>
</dbReference>
<dbReference type="PANTHER" id="PTHR43807">
    <property type="entry name" value="FI04487P"/>
    <property type="match status" value="1"/>
</dbReference>
<accession>A0AAX1L9X5</accession>
<organism evidence="7 8">
    <name type="scientific">Corynebacterium glucuronolyticum</name>
    <dbReference type="NCBI Taxonomy" id="39791"/>
    <lineage>
        <taxon>Bacteria</taxon>
        <taxon>Bacillati</taxon>
        <taxon>Actinomycetota</taxon>
        <taxon>Actinomycetes</taxon>
        <taxon>Mycobacteriales</taxon>
        <taxon>Corynebacteriaceae</taxon>
        <taxon>Corynebacterium</taxon>
    </lineage>
</organism>
<dbReference type="FunFam" id="3.40.640.10:FF:000024">
    <property type="entry name" value="Kynurenine--oxoglutarate transaminase 3"/>
    <property type="match status" value="1"/>
</dbReference>
<proteinExistence type="inferred from homology"/>
<dbReference type="NCBIfam" id="NF005855">
    <property type="entry name" value="PRK07777.1"/>
    <property type="match status" value="1"/>
</dbReference>
<dbReference type="EMBL" id="CP069534">
    <property type="protein sequence ID" value="QRP71264.1"/>
    <property type="molecule type" value="Genomic_DNA"/>
</dbReference>